<accession>A0A1B2AB80</accession>
<dbReference type="Pfam" id="PF00498">
    <property type="entry name" value="FHA"/>
    <property type="match status" value="1"/>
</dbReference>
<gene>
    <name evidence="3" type="ORF">A6F68_00866</name>
</gene>
<dbReference type="SMART" id="SM00240">
    <property type="entry name" value="FHA"/>
    <property type="match status" value="1"/>
</dbReference>
<dbReference type="Proteomes" id="UP000092932">
    <property type="component" value="Chromosome"/>
</dbReference>
<proteinExistence type="predicted"/>
<feature type="region of interest" description="Disordered" evidence="1">
    <location>
        <begin position="114"/>
        <end position="152"/>
    </location>
</feature>
<organism evidence="3 4">
    <name type="scientific">Tsuneonella dongtanensis</name>
    <dbReference type="NCBI Taxonomy" id="692370"/>
    <lineage>
        <taxon>Bacteria</taxon>
        <taxon>Pseudomonadati</taxon>
        <taxon>Pseudomonadota</taxon>
        <taxon>Alphaproteobacteria</taxon>
        <taxon>Sphingomonadales</taxon>
        <taxon>Erythrobacteraceae</taxon>
        <taxon>Tsuneonella</taxon>
    </lineage>
</organism>
<dbReference type="AlphaFoldDB" id="A0A1B2AB80"/>
<dbReference type="Gene3D" id="2.60.200.20">
    <property type="match status" value="1"/>
</dbReference>
<dbReference type="EMBL" id="CP016591">
    <property type="protein sequence ID" value="ANY19392.1"/>
    <property type="molecule type" value="Genomic_DNA"/>
</dbReference>
<dbReference type="InterPro" id="IPR046883">
    <property type="entry name" value="T6SS_FHA_C"/>
</dbReference>
<sequence length="539" mass="56677">MTLTLTITNRDRLENGSPRELVLHQRGAIIGRAQTCEWPLPDDARVLSSRHCEIQFRDGSYMLIDVSTNGTFLGNEPDRMSGPHKIRHGERFRLGPFEVEARLSGEARAQFDAENAASAQAANGPAWSDWDDFPGGSQPPAAAAHDPFAPSAAASWDMPGALREDVSAWADRAGGGAGGPSADQIFNSLTDNHKVDWTSAAWDVAPGFDPFAVPGDSASAAMPSTSDPFTAAGAAPAPTGNPFGAPSAPAPDPFGGPINPREQAPAERDPFAPLPSALPASPAPSPAPPPMPTPAPAPSLATRALAQPLPSAANEAWPAQAGAAAPPAPPSVAHPGAAPPQQPAHALPEAAYRELIAALGISSTSLTESPEVAAARAGRMLRRLLAGLMILLEARARAKDEMGASATQLRFEGNNPLKFARNVEQALQMMMNPAMQGYMEADSAIEDSYRDLQAHQIATLRAMQGALRATLQRFSPTAIKARAGEAGVLEKIVPGQREAALWRAYEKQFSGVAEGSAEAFLDIFSKEFRQAYEDAARGN</sequence>
<dbReference type="RefSeq" id="WP_067676761.1">
    <property type="nucleotide sequence ID" value="NZ_CP016591.1"/>
</dbReference>
<dbReference type="OrthoDB" id="273564at2"/>
<feature type="compositionally biased region" description="Pro residues" evidence="1">
    <location>
        <begin position="326"/>
        <end position="342"/>
    </location>
</feature>
<feature type="region of interest" description="Disordered" evidence="1">
    <location>
        <begin position="218"/>
        <end position="345"/>
    </location>
</feature>
<feature type="compositionally biased region" description="Low complexity" evidence="1">
    <location>
        <begin position="298"/>
        <end position="325"/>
    </location>
</feature>
<evidence type="ECO:0000313" key="3">
    <source>
        <dbReference type="EMBL" id="ANY19392.1"/>
    </source>
</evidence>
<dbReference type="SUPFAM" id="SSF49879">
    <property type="entry name" value="SMAD/FHA domain"/>
    <property type="match status" value="1"/>
</dbReference>
<feature type="compositionally biased region" description="Low complexity" evidence="1">
    <location>
        <begin position="228"/>
        <end position="246"/>
    </location>
</feature>
<evidence type="ECO:0000313" key="4">
    <source>
        <dbReference type="Proteomes" id="UP000092932"/>
    </source>
</evidence>
<dbReference type="CDD" id="cd00060">
    <property type="entry name" value="FHA"/>
    <property type="match status" value="1"/>
</dbReference>
<feature type="domain" description="FHA" evidence="2">
    <location>
        <begin position="28"/>
        <end position="78"/>
    </location>
</feature>
<name>A0A1B2AB80_9SPHN</name>
<dbReference type="InterPro" id="IPR008984">
    <property type="entry name" value="SMAD_FHA_dom_sf"/>
</dbReference>
<reference evidence="3 4" key="1">
    <citation type="submission" date="2016-07" db="EMBL/GenBank/DDBJ databases">
        <title>Complete genome sequence of Altererythrobacter dongtanensis KCTC 22672, a type strain with esterase isolated from tidal flat.</title>
        <authorList>
            <person name="Cheng H."/>
            <person name="Wu Y.-H."/>
            <person name="Zhou P."/>
            <person name="Huo Y.-Y."/>
            <person name="Wang C.-S."/>
            <person name="Xu X.-W."/>
        </authorList>
    </citation>
    <scope>NUCLEOTIDE SEQUENCE [LARGE SCALE GENOMIC DNA]</scope>
    <source>
        <strain evidence="3 4">KCTC 22672</strain>
    </source>
</reference>
<dbReference type="PROSITE" id="PS50006">
    <property type="entry name" value="FHA_DOMAIN"/>
    <property type="match status" value="1"/>
</dbReference>
<dbReference type="STRING" id="692370.A6F68_00866"/>
<feature type="compositionally biased region" description="Pro residues" evidence="1">
    <location>
        <begin position="281"/>
        <end position="297"/>
    </location>
</feature>
<protein>
    <submittedName>
        <fullName evidence="3">FHA domain protein</fullName>
    </submittedName>
</protein>
<evidence type="ECO:0000256" key="1">
    <source>
        <dbReference type="SAM" id="MobiDB-lite"/>
    </source>
</evidence>
<dbReference type="KEGG" id="ado:A6F68_00866"/>
<feature type="compositionally biased region" description="Low complexity" evidence="1">
    <location>
        <begin position="139"/>
        <end position="152"/>
    </location>
</feature>
<feature type="compositionally biased region" description="Low complexity" evidence="1">
    <location>
        <begin position="114"/>
        <end position="126"/>
    </location>
</feature>
<keyword evidence="4" id="KW-1185">Reference proteome</keyword>
<dbReference type="InterPro" id="IPR000253">
    <property type="entry name" value="FHA_dom"/>
</dbReference>
<dbReference type="NCBIfam" id="TIGR03354">
    <property type="entry name" value="VI_FHA"/>
    <property type="match status" value="1"/>
</dbReference>
<evidence type="ECO:0000259" key="2">
    <source>
        <dbReference type="PROSITE" id="PS50006"/>
    </source>
</evidence>
<dbReference type="InterPro" id="IPR017735">
    <property type="entry name" value="T6SS_FHA"/>
</dbReference>
<dbReference type="Pfam" id="PF20232">
    <property type="entry name" value="T6SS_FHA_C"/>
    <property type="match status" value="1"/>
</dbReference>